<reference evidence="2 3" key="1">
    <citation type="submission" date="2021-01" db="EMBL/GenBank/DDBJ databases">
        <title>Genome Sequence and Methylation Pattern of Haloterrigena salifodinae BOL5-1, An Extremely Halophilic Archaeon from a Bolivian Salt Mine.</title>
        <authorList>
            <person name="DasSarma P."/>
            <person name="Anton B.P."/>
            <person name="DasSarma S.L."/>
            <person name="von Ehrenheim H.A.L."/>
            <person name="Martinez F.L."/>
            <person name="Guzman D."/>
            <person name="Roberts R.J."/>
            <person name="DasSarma S."/>
        </authorList>
    </citation>
    <scope>NUCLEOTIDE SEQUENCE [LARGE SCALE GENOMIC DNA]</scope>
    <source>
        <strain evidence="2 3">BOL5-1</strain>
    </source>
</reference>
<evidence type="ECO:0000313" key="2">
    <source>
        <dbReference type="EMBL" id="QRV17291.1"/>
    </source>
</evidence>
<protein>
    <submittedName>
        <fullName evidence="2">Calcium-binding protein</fullName>
    </submittedName>
</protein>
<sequence length="169" mass="17363">MAKGALATGALTLGTGAFGTATVGAQGDQVAVFANNYYPGGNFDVIAPLQTSTTVEVLQLEGETIPEISQPDEWSGHIIRYDIGQQSGITTFLFVRGQSLSADDSGTMGEEASVLSSDLNLLNTTLGSSGATTDTTEDTGDVVQEDTSNVTEEEPTTTGNDTTANMGGD</sequence>
<evidence type="ECO:0000256" key="1">
    <source>
        <dbReference type="SAM" id="MobiDB-lite"/>
    </source>
</evidence>
<feature type="region of interest" description="Disordered" evidence="1">
    <location>
        <begin position="126"/>
        <end position="169"/>
    </location>
</feature>
<dbReference type="AlphaFoldDB" id="A0A8T8E7H8"/>
<dbReference type="EMBL" id="CP069188">
    <property type="protein sequence ID" value="QRV17291.1"/>
    <property type="molecule type" value="Genomic_DNA"/>
</dbReference>
<feature type="compositionally biased region" description="Acidic residues" evidence="1">
    <location>
        <begin position="135"/>
        <end position="144"/>
    </location>
</feature>
<keyword evidence="3" id="KW-1185">Reference proteome</keyword>
<evidence type="ECO:0000313" key="3">
    <source>
        <dbReference type="Proteomes" id="UP000637819"/>
    </source>
</evidence>
<dbReference type="OrthoDB" id="203934at2157"/>
<dbReference type="KEGG" id="hsal:JMJ58_08980"/>
<feature type="compositionally biased region" description="Polar residues" evidence="1">
    <location>
        <begin position="156"/>
        <end position="169"/>
    </location>
</feature>
<accession>A0A8T8E7H8</accession>
<gene>
    <name evidence="2" type="ORF">JMJ58_08980</name>
</gene>
<name>A0A8T8E7H8_9EURY</name>
<proteinExistence type="predicted"/>
<dbReference type="Proteomes" id="UP000637819">
    <property type="component" value="Chromosome"/>
</dbReference>
<organism evidence="2 3">
    <name type="scientific">Haloterrigena salifodinae</name>
    <dbReference type="NCBI Taxonomy" id="2675099"/>
    <lineage>
        <taxon>Archaea</taxon>
        <taxon>Methanobacteriati</taxon>
        <taxon>Methanobacteriota</taxon>
        <taxon>Stenosarchaea group</taxon>
        <taxon>Halobacteria</taxon>
        <taxon>Halobacteriales</taxon>
        <taxon>Natrialbaceae</taxon>
        <taxon>Haloterrigena</taxon>
    </lineage>
</organism>